<evidence type="ECO:0000256" key="3">
    <source>
        <dbReference type="ARBA" id="ARBA00022679"/>
    </source>
</evidence>
<dbReference type="STRING" id="3827.A0A1S2Y340"/>
<keyword evidence="2" id="KW-0489">Methyltransferase</keyword>
<dbReference type="OrthoDB" id="439808at2759"/>
<dbReference type="NCBIfam" id="TIGR00006">
    <property type="entry name" value="16S rRNA (cytosine(1402)-N(4))-methyltransferase RsmH"/>
    <property type="match status" value="1"/>
</dbReference>
<dbReference type="InterPro" id="IPR023397">
    <property type="entry name" value="SAM-dep_MeTrfase_MraW_recog"/>
</dbReference>
<name>A0A1S2Y340_CICAR</name>
<evidence type="ECO:0000256" key="1">
    <source>
        <dbReference type="ARBA" id="ARBA00010396"/>
    </source>
</evidence>
<proteinExistence type="inferred from homology"/>
<sequence length="412" mass="46410">MATVLKLLSSVSLAIASKPKKLIHHTNSFSNLRTVSSNAMRMPKKTEAALAKEKRRTRSDRELDKDTIIELYNNNSHLHIPVMLPQVLDVFSNFELTSFVDCTLGAAGHSTNVIRGHPELKYFVGMDVDPVAHDSAQSRISSVLDDNASNLKVFTVLRNFRYIKSVLRETGEKHLGTESVDGILMDLGMSSMQVDDPQRGFSVLGDGPLDMRMDPQASLKAEDILNSWPDDDVGRILRDYGEESNWRTLQKKIIQARLQGGLHSTSDLLDLIRRVTPAMKGGRQGWIKTATRVFQALRIAVNDELKTLEDSLYSCYDCLAPGGRLAVISFHSLEDRIVKQTFLNIIKGNEDMEDSDMRKMIDEIKEKEAWIRQVLHGSNGIILTKRPITPSEEEETLNRRSRSAKLRVIQKI</sequence>
<dbReference type="GO" id="GO:0070475">
    <property type="term" value="P:rRNA base methylation"/>
    <property type="evidence" value="ECO:0007669"/>
    <property type="project" value="TreeGrafter"/>
</dbReference>
<comment type="similarity">
    <text evidence="1">Belongs to the methyltransferase superfamily. RsmH family.</text>
</comment>
<evidence type="ECO:0000313" key="6">
    <source>
        <dbReference type="RefSeq" id="XP_004498599.1"/>
    </source>
</evidence>
<dbReference type="GeneID" id="101492765"/>
<dbReference type="eggNOG" id="KOG2782">
    <property type="taxonomic scope" value="Eukaryota"/>
</dbReference>
<gene>
    <name evidence="6" type="primary">LOC101492765</name>
</gene>
<dbReference type="InterPro" id="IPR002903">
    <property type="entry name" value="RsmH"/>
</dbReference>
<evidence type="ECO:0000313" key="5">
    <source>
        <dbReference type="Proteomes" id="UP000087171"/>
    </source>
</evidence>
<reference evidence="6" key="2">
    <citation type="submission" date="2025-08" db="UniProtKB">
        <authorList>
            <consortium name="RefSeq"/>
        </authorList>
    </citation>
    <scope>IDENTIFICATION</scope>
    <source>
        <tissue evidence="6">Etiolated seedlings</tissue>
    </source>
</reference>
<dbReference type="RefSeq" id="XP_004498599.1">
    <property type="nucleotide sequence ID" value="XM_004498542.3"/>
</dbReference>
<evidence type="ECO:0000256" key="2">
    <source>
        <dbReference type="ARBA" id="ARBA00022603"/>
    </source>
</evidence>
<dbReference type="PaxDb" id="3827-XP_004498599.1"/>
<organism evidence="5 6">
    <name type="scientific">Cicer arietinum</name>
    <name type="common">Chickpea</name>
    <name type="synonym">Garbanzo</name>
    <dbReference type="NCBI Taxonomy" id="3827"/>
    <lineage>
        <taxon>Eukaryota</taxon>
        <taxon>Viridiplantae</taxon>
        <taxon>Streptophyta</taxon>
        <taxon>Embryophyta</taxon>
        <taxon>Tracheophyta</taxon>
        <taxon>Spermatophyta</taxon>
        <taxon>Magnoliopsida</taxon>
        <taxon>eudicotyledons</taxon>
        <taxon>Gunneridae</taxon>
        <taxon>Pentapetalae</taxon>
        <taxon>rosids</taxon>
        <taxon>fabids</taxon>
        <taxon>Fabales</taxon>
        <taxon>Fabaceae</taxon>
        <taxon>Papilionoideae</taxon>
        <taxon>50 kb inversion clade</taxon>
        <taxon>NPAAA clade</taxon>
        <taxon>Hologalegina</taxon>
        <taxon>IRL clade</taxon>
        <taxon>Cicereae</taxon>
        <taxon>Cicer</taxon>
    </lineage>
</organism>
<keyword evidence="5" id="KW-1185">Reference proteome</keyword>
<dbReference type="InterPro" id="IPR029063">
    <property type="entry name" value="SAM-dependent_MTases_sf"/>
</dbReference>
<dbReference type="SUPFAM" id="SSF53335">
    <property type="entry name" value="S-adenosyl-L-methionine-dependent methyltransferases"/>
    <property type="match status" value="1"/>
</dbReference>
<dbReference type="FunFam" id="1.10.150.170:FF:000004">
    <property type="entry name" value="Ribosomal RNA small subunit methyltransferase H"/>
    <property type="match status" value="1"/>
</dbReference>
<accession>A0A1S2Y340</accession>
<dbReference type="KEGG" id="cam:101492765"/>
<dbReference type="Gene3D" id="3.40.50.150">
    <property type="entry name" value="Vaccinia Virus protein VP39"/>
    <property type="match status" value="1"/>
</dbReference>
<dbReference type="HAMAP" id="MF_01007">
    <property type="entry name" value="16SrRNA_methyltr_H"/>
    <property type="match status" value="1"/>
</dbReference>
<dbReference type="PANTHER" id="PTHR11265:SF0">
    <property type="entry name" value="12S RRNA N4-METHYLCYTIDINE METHYLTRANSFERASE"/>
    <property type="match status" value="1"/>
</dbReference>
<dbReference type="AlphaFoldDB" id="A0A1S2Y340"/>
<keyword evidence="4" id="KW-0949">S-adenosyl-L-methionine</keyword>
<dbReference type="Pfam" id="PF01795">
    <property type="entry name" value="Methyltransf_5"/>
    <property type="match status" value="1"/>
</dbReference>
<protein>
    <submittedName>
        <fullName evidence="6">Uncharacterized protein LOC101492765</fullName>
    </submittedName>
</protein>
<dbReference type="Proteomes" id="UP000087171">
    <property type="component" value="Chromosome Ca4"/>
</dbReference>
<keyword evidence="3" id="KW-0808">Transferase</keyword>
<dbReference type="Gene3D" id="1.10.150.170">
    <property type="entry name" value="Putative methyltransferase TM0872, insert domain"/>
    <property type="match status" value="1"/>
</dbReference>
<dbReference type="GO" id="GO:0071424">
    <property type="term" value="F:rRNA (cytosine-N4-)-methyltransferase activity"/>
    <property type="evidence" value="ECO:0007669"/>
    <property type="project" value="TreeGrafter"/>
</dbReference>
<dbReference type="PANTHER" id="PTHR11265">
    <property type="entry name" value="S-ADENOSYL-METHYLTRANSFERASE MRAW"/>
    <property type="match status" value="1"/>
</dbReference>
<dbReference type="SUPFAM" id="SSF81799">
    <property type="entry name" value="Putative methyltransferase TM0872, insert domain"/>
    <property type="match status" value="1"/>
</dbReference>
<reference evidence="5" key="1">
    <citation type="journal article" date="2013" name="Nat. Biotechnol.">
        <title>Draft genome sequence of chickpea (Cicer arietinum) provides a resource for trait improvement.</title>
        <authorList>
            <person name="Varshney R.K."/>
            <person name="Song C."/>
            <person name="Saxena R.K."/>
            <person name="Azam S."/>
            <person name="Yu S."/>
            <person name="Sharpe A.G."/>
            <person name="Cannon S."/>
            <person name="Baek J."/>
            <person name="Rosen B.D."/>
            <person name="Tar'an B."/>
            <person name="Millan T."/>
            <person name="Zhang X."/>
            <person name="Ramsay L.D."/>
            <person name="Iwata A."/>
            <person name="Wang Y."/>
            <person name="Nelson W."/>
            <person name="Farmer A.D."/>
            <person name="Gaur P.M."/>
            <person name="Soderlund C."/>
            <person name="Penmetsa R.V."/>
            <person name="Xu C."/>
            <person name="Bharti A.K."/>
            <person name="He W."/>
            <person name="Winter P."/>
            <person name="Zhao S."/>
            <person name="Hane J.K."/>
            <person name="Carrasquilla-Garcia N."/>
            <person name="Condie J.A."/>
            <person name="Upadhyaya H.D."/>
            <person name="Luo M.C."/>
            <person name="Thudi M."/>
            <person name="Gowda C.L."/>
            <person name="Singh N.P."/>
            <person name="Lichtenzveig J."/>
            <person name="Gali K.K."/>
            <person name="Rubio J."/>
            <person name="Nadarajan N."/>
            <person name="Dolezel J."/>
            <person name="Bansal K.C."/>
            <person name="Xu X."/>
            <person name="Edwards D."/>
            <person name="Zhang G."/>
            <person name="Kahl G."/>
            <person name="Gil J."/>
            <person name="Singh K.B."/>
            <person name="Datta S.K."/>
            <person name="Jackson S.A."/>
            <person name="Wang J."/>
            <person name="Cook D.R."/>
        </authorList>
    </citation>
    <scope>NUCLEOTIDE SEQUENCE [LARGE SCALE GENOMIC DNA]</scope>
    <source>
        <strain evidence="5">cv. CDC Frontier</strain>
    </source>
</reference>
<evidence type="ECO:0000256" key="4">
    <source>
        <dbReference type="ARBA" id="ARBA00022691"/>
    </source>
</evidence>